<reference evidence="3" key="1">
    <citation type="submission" date="2023-07" db="EMBL/GenBank/DDBJ databases">
        <title>Draft genome sequence of the endophytic actinobacterium Streptomyces justiciae WPN32, a potential antibiotic producer.</title>
        <authorList>
            <person name="Yasawong M."/>
            <person name="Pana W."/>
            <person name="Ganta P."/>
            <person name="Santapan N."/>
            <person name="Songngamsuk T."/>
            <person name="Phatcharaharikarn M."/>
            <person name="Kerdtoob S."/>
            <person name="Nantapong N."/>
        </authorList>
    </citation>
    <scope>NUCLEOTIDE SEQUENCE [LARGE SCALE GENOMIC DNA]</scope>
    <source>
        <strain evidence="3">WPN32</strain>
    </source>
</reference>
<accession>A0ABU3LIW0</accession>
<dbReference type="CDD" id="cd06260">
    <property type="entry name" value="DUF820-like"/>
    <property type="match status" value="1"/>
</dbReference>
<keyword evidence="2" id="KW-0255">Endonuclease</keyword>
<keyword evidence="2" id="KW-0378">Hydrolase</keyword>
<dbReference type="Pfam" id="PF05685">
    <property type="entry name" value="Uma2"/>
    <property type="match status" value="1"/>
</dbReference>
<dbReference type="GO" id="GO:0004519">
    <property type="term" value="F:endonuclease activity"/>
    <property type="evidence" value="ECO:0007669"/>
    <property type="project" value="UniProtKB-KW"/>
</dbReference>
<evidence type="ECO:0000313" key="2">
    <source>
        <dbReference type="EMBL" id="MDT7839180.1"/>
    </source>
</evidence>
<dbReference type="EMBL" id="JAVTLL010000001">
    <property type="protein sequence ID" value="MDT7839180.1"/>
    <property type="molecule type" value="Genomic_DNA"/>
</dbReference>
<proteinExistence type="predicted"/>
<dbReference type="Gene3D" id="3.90.1570.10">
    <property type="entry name" value="tt1808, chain A"/>
    <property type="match status" value="1"/>
</dbReference>
<evidence type="ECO:0000313" key="3">
    <source>
        <dbReference type="Proteomes" id="UP001257948"/>
    </source>
</evidence>
<dbReference type="InterPro" id="IPR008538">
    <property type="entry name" value="Uma2"/>
</dbReference>
<dbReference type="InterPro" id="IPR011335">
    <property type="entry name" value="Restrct_endonuc-II-like"/>
</dbReference>
<gene>
    <name evidence="2" type="ORF">RQC66_00400</name>
</gene>
<sequence length="141" mass="15727">MSTPQYRAMRHLVQSLDDTVPGKFEVTRTGILRRPDVMVISMADMEGDGTFAPVTLIVAVEVVSRSNPDNDWTGKMRDYPLIGIPVYAVFDPRTATGAVLTDIHTTPDGPRYATRKDFVYGEDVTIGEWTISTDDLPRYES</sequence>
<keyword evidence="2" id="KW-0540">Nuclease</keyword>
<keyword evidence="3" id="KW-1185">Reference proteome</keyword>
<comment type="caution">
    <text evidence="2">The sequence shown here is derived from an EMBL/GenBank/DDBJ whole genome shotgun (WGS) entry which is preliminary data.</text>
</comment>
<dbReference type="RefSeq" id="WP_314196771.1">
    <property type="nucleotide sequence ID" value="NZ_JAVTLL010000001.1"/>
</dbReference>
<organism evidence="2 3">
    <name type="scientific">Streptomyces justiciae</name>
    <dbReference type="NCBI Taxonomy" id="2780140"/>
    <lineage>
        <taxon>Bacteria</taxon>
        <taxon>Bacillati</taxon>
        <taxon>Actinomycetota</taxon>
        <taxon>Actinomycetes</taxon>
        <taxon>Kitasatosporales</taxon>
        <taxon>Streptomycetaceae</taxon>
        <taxon>Streptomyces</taxon>
    </lineage>
</organism>
<dbReference type="SUPFAM" id="SSF52980">
    <property type="entry name" value="Restriction endonuclease-like"/>
    <property type="match status" value="1"/>
</dbReference>
<protein>
    <submittedName>
        <fullName evidence="2">Uma2 family endonuclease</fullName>
    </submittedName>
</protein>
<name>A0ABU3LIW0_9ACTN</name>
<feature type="domain" description="Putative restriction endonuclease" evidence="1">
    <location>
        <begin position="24"/>
        <end position="102"/>
    </location>
</feature>
<evidence type="ECO:0000259" key="1">
    <source>
        <dbReference type="Pfam" id="PF05685"/>
    </source>
</evidence>
<dbReference type="Proteomes" id="UP001257948">
    <property type="component" value="Unassembled WGS sequence"/>
</dbReference>
<dbReference type="InterPro" id="IPR012296">
    <property type="entry name" value="Nuclease_put_TT1808"/>
</dbReference>